<feature type="transmembrane region" description="Helical" evidence="6">
    <location>
        <begin position="79"/>
        <end position="98"/>
    </location>
</feature>
<feature type="transmembrane region" description="Helical" evidence="6">
    <location>
        <begin position="12"/>
        <end position="29"/>
    </location>
</feature>
<keyword evidence="2" id="KW-1003">Cell membrane</keyword>
<dbReference type="InterPro" id="IPR019108">
    <property type="entry name" value="Caa3_assmbl_CtaG-rel"/>
</dbReference>
<feature type="transmembrane region" description="Helical" evidence="6">
    <location>
        <begin position="49"/>
        <end position="67"/>
    </location>
</feature>
<protein>
    <submittedName>
        <fullName evidence="7">Cytochrome c oxidase assembly protein</fullName>
    </submittedName>
</protein>
<keyword evidence="8" id="KW-1185">Reference proteome</keyword>
<keyword evidence="3 6" id="KW-0812">Transmembrane</keyword>
<evidence type="ECO:0000256" key="4">
    <source>
        <dbReference type="ARBA" id="ARBA00022989"/>
    </source>
</evidence>
<name>A0A5B8U3V3_9ACTN</name>
<evidence type="ECO:0000256" key="3">
    <source>
        <dbReference type="ARBA" id="ARBA00022692"/>
    </source>
</evidence>
<sequence>MLATSANTSFSMAPGPIVICLVLLVGYVVRWRRVRASSEGARGAPVDRLVAWVTGVLLIAVALISPIDTLADQVFAMHMVQHVILLDLVPILLIVGLTKVILRPVARQVVDLERALGPVAHPAFAVVLYVGLTWAWHIPALYDAALEHSAVHVLEHVCFLSIGLLYWWHLLSPVRGRHLTGLTPVAYMASTKVFVGLLGIFLTFAPHALYGFYENGPRVWGLKPGDDQALAGAIMAIEQSIVMGIALAYLFVRALTESELEEQRAERYGPAA</sequence>
<proteinExistence type="predicted"/>
<keyword evidence="5 6" id="KW-0472">Membrane</keyword>
<dbReference type="EMBL" id="CP042430">
    <property type="protein sequence ID" value="QEC47746.1"/>
    <property type="molecule type" value="Genomic_DNA"/>
</dbReference>
<dbReference type="KEGG" id="bsol:FSW04_09275"/>
<evidence type="ECO:0000313" key="8">
    <source>
        <dbReference type="Proteomes" id="UP000321805"/>
    </source>
</evidence>
<dbReference type="Proteomes" id="UP000321805">
    <property type="component" value="Chromosome"/>
</dbReference>
<dbReference type="OrthoDB" id="259025at2"/>
<dbReference type="Pfam" id="PF09678">
    <property type="entry name" value="Caa3_CtaG"/>
    <property type="match status" value="1"/>
</dbReference>
<gene>
    <name evidence="7" type="ORF">FSW04_09275</name>
</gene>
<organism evidence="7 8">
    <name type="scientific">Baekduia soli</name>
    <dbReference type="NCBI Taxonomy" id="496014"/>
    <lineage>
        <taxon>Bacteria</taxon>
        <taxon>Bacillati</taxon>
        <taxon>Actinomycetota</taxon>
        <taxon>Thermoleophilia</taxon>
        <taxon>Solirubrobacterales</taxon>
        <taxon>Baekduiaceae</taxon>
        <taxon>Baekduia</taxon>
    </lineage>
</organism>
<feature type="transmembrane region" description="Helical" evidence="6">
    <location>
        <begin position="150"/>
        <end position="168"/>
    </location>
</feature>
<dbReference type="AlphaFoldDB" id="A0A5B8U3V3"/>
<evidence type="ECO:0000256" key="1">
    <source>
        <dbReference type="ARBA" id="ARBA00004651"/>
    </source>
</evidence>
<feature type="transmembrane region" description="Helical" evidence="6">
    <location>
        <begin position="229"/>
        <end position="252"/>
    </location>
</feature>
<feature type="transmembrane region" description="Helical" evidence="6">
    <location>
        <begin position="189"/>
        <end position="209"/>
    </location>
</feature>
<evidence type="ECO:0000256" key="6">
    <source>
        <dbReference type="SAM" id="Phobius"/>
    </source>
</evidence>
<evidence type="ECO:0000313" key="7">
    <source>
        <dbReference type="EMBL" id="QEC47746.1"/>
    </source>
</evidence>
<dbReference type="RefSeq" id="WP_146918550.1">
    <property type="nucleotide sequence ID" value="NZ_CP042430.1"/>
</dbReference>
<feature type="transmembrane region" description="Helical" evidence="6">
    <location>
        <begin position="119"/>
        <end position="138"/>
    </location>
</feature>
<evidence type="ECO:0000256" key="2">
    <source>
        <dbReference type="ARBA" id="ARBA00022475"/>
    </source>
</evidence>
<comment type="subcellular location">
    <subcellularLocation>
        <location evidence="1">Cell membrane</location>
        <topology evidence="1">Multi-pass membrane protein</topology>
    </subcellularLocation>
</comment>
<keyword evidence="4 6" id="KW-1133">Transmembrane helix</keyword>
<evidence type="ECO:0000256" key="5">
    <source>
        <dbReference type="ARBA" id="ARBA00023136"/>
    </source>
</evidence>
<reference evidence="7 8" key="1">
    <citation type="journal article" date="2018" name="J. Microbiol.">
        <title>Baekduia soli gen. nov., sp. nov., a novel bacterium isolated from the soil of Baekdu Mountain and proposal of a novel family name, Baekduiaceae fam. nov.</title>
        <authorList>
            <person name="An D.S."/>
            <person name="Siddiqi M.Z."/>
            <person name="Kim K.H."/>
            <person name="Yu H.S."/>
            <person name="Im W.T."/>
        </authorList>
    </citation>
    <scope>NUCLEOTIDE SEQUENCE [LARGE SCALE GENOMIC DNA]</scope>
    <source>
        <strain evidence="7 8">BR7-21</strain>
    </source>
</reference>
<accession>A0A5B8U3V3</accession>
<dbReference type="GO" id="GO:0005886">
    <property type="term" value="C:plasma membrane"/>
    <property type="evidence" value="ECO:0007669"/>
    <property type="project" value="UniProtKB-SubCell"/>
</dbReference>